<sequence length="333" mass="38819">MKICFGKLRVYVIPFIVIAFTLFGCAEEADPPTPPNSDSPKTENPDNDNSNGNNSDPNADELFLLLQGKWIFGERSRANGRELISKSSDLFNLNSRNKSLNNRYLDYYQAFVEFLSDTTFIYNDPRVLKPRWSAEYGKFQVDADSKKIILEGVGEISIQNADDNKVDFSLKILNDDAEYSLTAVKRELIKDSAKTRMLTKVWALNYENEFGRYIEEVMKEGVEIYNENGEVEFISYPEKILFAFTPSGTILTAHYAKSKFTIFDIFNWRWENESEDNIQTTFDFKDWTYEYELNDLEGIVELTESRMVIRVYYTYDDNEIPELVEWVFDVFEN</sequence>
<keyword evidence="2" id="KW-0732">Signal</keyword>
<dbReference type="EMBL" id="JBHSAV010000003">
    <property type="protein sequence ID" value="MFC3975115.1"/>
    <property type="molecule type" value="Genomic_DNA"/>
</dbReference>
<proteinExistence type="predicted"/>
<protein>
    <recommendedName>
        <fullName evidence="5">Lipocalin-like domain-containing protein</fullName>
    </recommendedName>
</protein>
<evidence type="ECO:0000256" key="1">
    <source>
        <dbReference type="SAM" id="MobiDB-lite"/>
    </source>
</evidence>
<evidence type="ECO:0000313" key="4">
    <source>
        <dbReference type="Proteomes" id="UP001595766"/>
    </source>
</evidence>
<evidence type="ECO:0000313" key="3">
    <source>
        <dbReference type="EMBL" id="MFC3975115.1"/>
    </source>
</evidence>
<name>A0ABV8EIQ1_9BACT</name>
<feature type="signal peptide" evidence="2">
    <location>
        <begin position="1"/>
        <end position="26"/>
    </location>
</feature>
<organism evidence="3 4">
    <name type="scientific">Belliella kenyensis</name>
    <dbReference type="NCBI Taxonomy" id="1472724"/>
    <lineage>
        <taxon>Bacteria</taxon>
        <taxon>Pseudomonadati</taxon>
        <taxon>Bacteroidota</taxon>
        <taxon>Cytophagia</taxon>
        <taxon>Cytophagales</taxon>
        <taxon>Cyclobacteriaceae</taxon>
        <taxon>Belliella</taxon>
    </lineage>
</organism>
<dbReference type="RefSeq" id="WP_241292409.1">
    <property type="nucleotide sequence ID" value="NZ_JAKZGR010000003.1"/>
</dbReference>
<reference evidence="4" key="1">
    <citation type="journal article" date="2019" name="Int. J. Syst. Evol. Microbiol.">
        <title>The Global Catalogue of Microorganisms (GCM) 10K type strain sequencing project: providing services to taxonomists for standard genome sequencing and annotation.</title>
        <authorList>
            <consortium name="The Broad Institute Genomics Platform"/>
            <consortium name="The Broad Institute Genome Sequencing Center for Infectious Disease"/>
            <person name="Wu L."/>
            <person name="Ma J."/>
        </authorList>
    </citation>
    <scope>NUCLEOTIDE SEQUENCE [LARGE SCALE GENOMIC DNA]</scope>
    <source>
        <strain evidence="4">CECT 8551</strain>
    </source>
</reference>
<dbReference type="Proteomes" id="UP001595766">
    <property type="component" value="Unassembled WGS sequence"/>
</dbReference>
<keyword evidence="4" id="KW-1185">Reference proteome</keyword>
<dbReference type="PROSITE" id="PS51257">
    <property type="entry name" value="PROKAR_LIPOPROTEIN"/>
    <property type="match status" value="1"/>
</dbReference>
<comment type="caution">
    <text evidence="3">The sequence shown here is derived from an EMBL/GenBank/DDBJ whole genome shotgun (WGS) entry which is preliminary data.</text>
</comment>
<gene>
    <name evidence="3" type="ORF">ACFOUP_01880</name>
</gene>
<evidence type="ECO:0000256" key="2">
    <source>
        <dbReference type="SAM" id="SignalP"/>
    </source>
</evidence>
<accession>A0ABV8EIQ1</accession>
<feature type="chain" id="PRO_5046713003" description="Lipocalin-like domain-containing protein" evidence="2">
    <location>
        <begin position="27"/>
        <end position="333"/>
    </location>
</feature>
<evidence type="ECO:0008006" key="5">
    <source>
        <dbReference type="Google" id="ProtNLM"/>
    </source>
</evidence>
<feature type="region of interest" description="Disordered" evidence="1">
    <location>
        <begin position="29"/>
        <end position="55"/>
    </location>
</feature>